<proteinExistence type="predicted"/>
<dbReference type="Gene3D" id="3.40.50.2300">
    <property type="match status" value="1"/>
</dbReference>
<evidence type="ECO:0000313" key="7">
    <source>
        <dbReference type="Proteomes" id="UP000013165"/>
    </source>
</evidence>
<keyword evidence="4" id="KW-0812">Transmembrane</keyword>
<keyword evidence="4" id="KW-0472">Membrane</keyword>
<feature type="domain" description="Response regulatory" evidence="5">
    <location>
        <begin position="5"/>
        <end position="122"/>
    </location>
</feature>
<dbReference type="AlphaFoldDB" id="N6W0E4"/>
<keyword evidence="1 2" id="KW-0597">Phosphoprotein</keyword>
<dbReference type="PANTHER" id="PTHR44591:SF3">
    <property type="entry name" value="RESPONSE REGULATORY DOMAIN-CONTAINING PROTEIN"/>
    <property type="match status" value="1"/>
</dbReference>
<dbReference type="PROSITE" id="PS50110">
    <property type="entry name" value="RESPONSE_REGULATORY"/>
    <property type="match status" value="1"/>
</dbReference>
<reference evidence="6 7" key="1">
    <citation type="journal article" date="2013" name="Genome Announc.">
        <title>Genome Sequence of the Polycyclic Aromatic Hydrocarbon-Degrading Bacterium Strain Marinobacter nanhaiticus D15-8WT.</title>
        <authorList>
            <person name="Cui Z."/>
            <person name="Gao W."/>
            <person name="Li Q."/>
            <person name="Xu G."/>
            <person name="Zheng L."/>
        </authorList>
    </citation>
    <scope>NUCLEOTIDE SEQUENCE [LARGE SCALE GENOMIC DNA]</scope>
    <source>
        <strain evidence="6 7">D15-8W</strain>
    </source>
</reference>
<gene>
    <name evidence="6" type="ORF">J057_19375</name>
</gene>
<name>N6W0E4_9GAMM</name>
<dbReference type="Pfam" id="PF00072">
    <property type="entry name" value="Response_reg"/>
    <property type="match status" value="1"/>
</dbReference>
<feature type="region of interest" description="Disordered" evidence="3">
    <location>
        <begin position="154"/>
        <end position="191"/>
    </location>
</feature>
<evidence type="ECO:0000259" key="5">
    <source>
        <dbReference type="PROSITE" id="PS50110"/>
    </source>
</evidence>
<accession>N6W0E4</accession>
<dbReference type="RefSeq" id="WP_040883392.1">
    <property type="nucleotide sequence ID" value="NZ_AP028878.1"/>
</dbReference>
<organism evidence="6 7">
    <name type="scientific">Marinobacter nanhaiticus D15-8W</name>
    <dbReference type="NCBI Taxonomy" id="626887"/>
    <lineage>
        <taxon>Bacteria</taxon>
        <taxon>Pseudomonadati</taxon>
        <taxon>Pseudomonadota</taxon>
        <taxon>Gammaproteobacteria</taxon>
        <taxon>Pseudomonadales</taxon>
        <taxon>Marinobacteraceae</taxon>
        <taxon>Marinobacter</taxon>
    </lineage>
</organism>
<evidence type="ECO:0000256" key="1">
    <source>
        <dbReference type="ARBA" id="ARBA00022553"/>
    </source>
</evidence>
<dbReference type="Proteomes" id="UP000013165">
    <property type="component" value="Unassembled WGS sequence"/>
</dbReference>
<keyword evidence="4" id="KW-1133">Transmembrane helix</keyword>
<sequence length="391" mass="43478">MAIKNALLVDDSKVARFALSKLLENREMQINMAGSAEEALEFLNGDNHPDVIFMDHLMPGMNGVEATKAIKDNPATAGIPIIMCTSKKSPSFMEEARKFGVYNILTKPPHNDGLNSLLDQLATDVTNENLPETPTLDAGTGLSLELEEEPLDLPENASLELSPKNGSESVALETHDSKHEEKVTPSEDHTYRASEDLHSTPQVVPLTSDLIEQIARSAVKTHINNRLHELLSSLFDEQYDHLKRVLDDDERKQNEALTAQLRTLREDFDSHNQGLKDEIVAEVNLTLARELADLKKQIQAGSGFSNDRMSELKDHITSVQTIDTEFWQTLQSEAIQQAHDISRETAEDIAQRTIDLYVRQQRATASRTYTIGLAISLSIFAVGIAWLAGLF</sequence>
<comment type="caution">
    <text evidence="6">The sequence shown here is derived from an EMBL/GenBank/DDBJ whole genome shotgun (WGS) entry which is preliminary data.</text>
</comment>
<protein>
    <submittedName>
        <fullName evidence="6">Response regulator</fullName>
    </submittedName>
</protein>
<dbReference type="EMBL" id="APLQ01000014">
    <property type="protein sequence ID" value="ENO13589.2"/>
    <property type="molecule type" value="Genomic_DNA"/>
</dbReference>
<dbReference type="SMART" id="SM00448">
    <property type="entry name" value="REC"/>
    <property type="match status" value="1"/>
</dbReference>
<feature type="compositionally biased region" description="Basic and acidic residues" evidence="3">
    <location>
        <begin position="173"/>
        <end position="191"/>
    </location>
</feature>
<dbReference type="GO" id="GO:0000160">
    <property type="term" value="P:phosphorelay signal transduction system"/>
    <property type="evidence" value="ECO:0007669"/>
    <property type="project" value="InterPro"/>
</dbReference>
<dbReference type="InterPro" id="IPR011006">
    <property type="entry name" value="CheY-like_superfamily"/>
</dbReference>
<feature type="transmembrane region" description="Helical" evidence="4">
    <location>
        <begin position="369"/>
        <end position="388"/>
    </location>
</feature>
<dbReference type="InterPro" id="IPR050595">
    <property type="entry name" value="Bact_response_regulator"/>
</dbReference>
<dbReference type="CDD" id="cd00156">
    <property type="entry name" value="REC"/>
    <property type="match status" value="1"/>
</dbReference>
<dbReference type="PANTHER" id="PTHR44591">
    <property type="entry name" value="STRESS RESPONSE REGULATOR PROTEIN 1"/>
    <property type="match status" value="1"/>
</dbReference>
<evidence type="ECO:0000256" key="4">
    <source>
        <dbReference type="SAM" id="Phobius"/>
    </source>
</evidence>
<dbReference type="eggNOG" id="COG0784">
    <property type="taxonomic scope" value="Bacteria"/>
</dbReference>
<feature type="modified residue" description="4-aspartylphosphate" evidence="2">
    <location>
        <position position="55"/>
    </location>
</feature>
<dbReference type="InterPro" id="IPR001789">
    <property type="entry name" value="Sig_transdc_resp-reg_receiver"/>
</dbReference>
<dbReference type="HOGENOM" id="CLU_833675_0_0_6"/>
<evidence type="ECO:0000256" key="2">
    <source>
        <dbReference type="PROSITE-ProRule" id="PRU00169"/>
    </source>
</evidence>
<evidence type="ECO:0000256" key="3">
    <source>
        <dbReference type="SAM" id="MobiDB-lite"/>
    </source>
</evidence>
<dbReference type="SUPFAM" id="SSF52172">
    <property type="entry name" value="CheY-like"/>
    <property type="match status" value="1"/>
</dbReference>
<dbReference type="OrthoDB" id="9800897at2"/>
<dbReference type="PATRIC" id="fig|626887.3.peg.3871"/>
<keyword evidence="7" id="KW-1185">Reference proteome</keyword>
<dbReference type="STRING" id="626887.J057_19375"/>
<evidence type="ECO:0000313" key="6">
    <source>
        <dbReference type="EMBL" id="ENO13589.2"/>
    </source>
</evidence>